<keyword evidence="4" id="KW-1185">Reference proteome</keyword>
<reference evidence="4" key="1">
    <citation type="submission" date="2010-07" db="EMBL/GenBank/DDBJ databases">
        <title>The genome sequence of Gaeumannomyces graminis var. tritici strain R3-111a-1.</title>
        <authorList>
            <consortium name="The Broad Institute Genome Sequencing Platform"/>
            <person name="Ma L.-J."/>
            <person name="Dead R."/>
            <person name="Young S."/>
            <person name="Zeng Q."/>
            <person name="Koehrsen M."/>
            <person name="Alvarado L."/>
            <person name="Berlin A."/>
            <person name="Chapman S.B."/>
            <person name="Chen Z."/>
            <person name="Freedman E."/>
            <person name="Gellesch M."/>
            <person name="Goldberg J."/>
            <person name="Griggs A."/>
            <person name="Gujja S."/>
            <person name="Heilman E.R."/>
            <person name="Heiman D."/>
            <person name="Hepburn T."/>
            <person name="Howarth C."/>
            <person name="Jen D."/>
            <person name="Larson L."/>
            <person name="Mehta T."/>
            <person name="Neiman D."/>
            <person name="Pearson M."/>
            <person name="Roberts A."/>
            <person name="Saif S."/>
            <person name="Shea T."/>
            <person name="Shenoy N."/>
            <person name="Sisk P."/>
            <person name="Stolte C."/>
            <person name="Sykes S."/>
            <person name="Walk T."/>
            <person name="White J."/>
            <person name="Yandava C."/>
            <person name="Haas B."/>
            <person name="Nusbaum C."/>
            <person name="Birren B."/>
        </authorList>
    </citation>
    <scope>NUCLEOTIDE SEQUENCE [LARGE SCALE GENOMIC DNA]</scope>
    <source>
        <strain evidence="4">R3-111a-1</strain>
    </source>
</reference>
<dbReference type="HOGENOM" id="CLU_2133662_0_0_1"/>
<evidence type="ECO:0000313" key="2">
    <source>
        <dbReference type="EMBL" id="EJT81639.1"/>
    </source>
</evidence>
<reference evidence="2" key="3">
    <citation type="submission" date="2010-09" db="EMBL/GenBank/DDBJ databases">
        <title>Annotation of Gaeumannomyces graminis var. tritici R3-111a-1.</title>
        <authorList>
            <consortium name="The Broad Institute Genome Sequencing Platform"/>
            <person name="Ma L.-J."/>
            <person name="Dead R."/>
            <person name="Young S.K."/>
            <person name="Zeng Q."/>
            <person name="Gargeya S."/>
            <person name="Fitzgerald M."/>
            <person name="Haas B."/>
            <person name="Abouelleil A."/>
            <person name="Alvarado L."/>
            <person name="Arachchi H.M."/>
            <person name="Berlin A."/>
            <person name="Brown A."/>
            <person name="Chapman S.B."/>
            <person name="Chen Z."/>
            <person name="Dunbar C."/>
            <person name="Freedman E."/>
            <person name="Gearin G."/>
            <person name="Gellesch M."/>
            <person name="Goldberg J."/>
            <person name="Griggs A."/>
            <person name="Gujja S."/>
            <person name="Heiman D."/>
            <person name="Howarth C."/>
            <person name="Larson L."/>
            <person name="Lui A."/>
            <person name="MacDonald P.J.P."/>
            <person name="Mehta T."/>
            <person name="Montmayeur A."/>
            <person name="Murphy C."/>
            <person name="Neiman D."/>
            <person name="Pearson M."/>
            <person name="Priest M."/>
            <person name="Roberts A."/>
            <person name="Saif S."/>
            <person name="Shea T."/>
            <person name="Shenoy N."/>
            <person name="Sisk P."/>
            <person name="Stolte C."/>
            <person name="Sykes S."/>
            <person name="Yandava C."/>
            <person name="Wortman J."/>
            <person name="Nusbaum C."/>
            <person name="Birren B."/>
        </authorList>
    </citation>
    <scope>NUCLEOTIDE SEQUENCE</scope>
    <source>
        <strain evidence="2">R3-111a-1</strain>
    </source>
</reference>
<gene>
    <name evidence="3" type="primary">20342075</name>
    <name evidence="2" type="ORF">GGTG_01617</name>
</gene>
<reference evidence="3" key="5">
    <citation type="submission" date="2018-04" db="UniProtKB">
        <authorList>
            <consortium name="EnsemblFungi"/>
        </authorList>
    </citation>
    <scope>IDENTIFICATION</scope>
    <source>
        <strain evidence="3">R3-111a-1</strain>
    </source>
</reference>
<name>J3NK35_GAET3</name>
<dbReference type="GeneID" id="20342075"/>
<evidence type="ECO:0000256" key="1">
    <source>
        <dbReference type="SAM" id="MobiDB-lite"/>
    </source>
</evidence>
<dbReference type="AlphaFoldDB" id="J3NK35"/>
<feature type="compositionally biased region" description="Basic and acidic residues" evidence="1">
    <location>
        <begin position="101"/>
        <end position="113"/>
    </location>
</feature>
<dbReference type="RefSeq" id="XP_009217648.1">
    <property type="nucleotide sequence ID" value="XM_009219384.1"/>
</dbReference>
<reference evidence="3" key="4">
    <citation type="journal article" date="2015" name="G3 (Bethesda)">
        <title>Genome sequences of three phytopathogenic species of the Magnaporthaceae family of fungi.</title>
        <authorList>
            <person name="Okagaki L.H."/>
            <person name="Nunes C.C."/>
            <person name="Sailsbery J."/>
            <person name="Clay B."/>
            <person name="Brown D."/>
            <person name="John T."/>
            <person name="Oh Y."/>
            <person name="Young N."/>
            <person name="Fitzgerald M."/>
            <person name="Haas B.J."/>
            <person name="Zeng Q."/>
            <person name="Young S."/>
            <person name="Adiconis X."/>
            <person name="Fan L."/>
            <person name="Levin J.Z."/>
            <person name="Mitchell T.K."/>
            <person name="Okubara P.A."/>
            <person name="Farman M.L."/>
            <person name="Kohn L.M."/>
            <person name="Birren B."/>
            <person name="Ma L.-J."/>
            <person name="Dean R.A."/>
        </authorList>
    </citation>
    <scope>NUCLEOTIDE SEQUENCE</scope>
    <source>
        <strain evidence="3">R3-111a-1</strain>
    </source>
</reference>
<proteinExistence type="predicted"/>
<organism evidence="2">
    <name type="scientific">Gaeumannomyces tritici (strain R3-111a-1)</name>
    <name type="common">Wheat and barley take-all root rot fungus</name>
    <name type="synonym">Gaeumannomyces graminis var. tritici</name>
    <dbReference type="NCBI Taxonomy" id="644352"/>
    <lineage>
        <taxon>Eukaryota</taxon>
        <taxon>Fungi</taxon>
        <taxon>Dikarya</taxon>
        <taxon>Ascomycota</taxon>
        <taxon>Pezizomycotina</taxon>
        <taxon>Sordariomycetes</taxon>
        <taxon>Sordariomycetidae</taxon>
        <taxon>Magnaporthales</taxon>
        <taxon>Magnaporthaceae</taxon>
        <taxon>Gaeumannomyces</taxon>
    </lineage>
</organism>
<dbReference type="EnsemblFungi" id="EJT81639">
    <property type="protein sequence ID" value="EJT81639"/>
    <property type="gene ID" value="GGTG_01617"/>
</dbReference>
<dbReference type="VEuPathDB" id="FungiDB:GGTG_01617"/>
<reference evidence="2" key="2">
    <citation type="submission" date="2010-07" db="EMBL/GenBank/DDBJ databases">
        <authorList>
            <consortium name="The Broad Institute Genome Sequencing Platform"/>
            <consortium name="Broad Institute Genome Sequencing Center for Infectious Disease"/>
            <person name="Ma L.-J."/>
            <person name="Dead R."/>
            <person name="Young S."/>
            <person name="Zeng Q."/>
            <person name="Koehrsen M."/>
            <person name="Alvarado L."/>
            <person name="Berlin A."/>
            <person name="Chapman S.B."/>
            <person name="Chen Z."/>
            <person name="Freedman E."/>
            <person name="Gellesch M."/>
            <person name="Goldberg J."/>
            <person name="Griggs A."/>
            <person name="Gujja S."/>
            <person name="Heilman E.R."/>
            <person name="Heiman D."/>
            <person name="Hepburn T."/>
            <person name="Howarth C."/>
            <person name="Jen D."/>
            <person name="Larson L."/>
            <person name="Mehta T."/>
            <person name="Neiman D."/>
            <person name="Pearson M."/>
            <person name="Roberts A."/>
            <person name="Saif S."/>
            <person name="Shea T."/>
            <person name="Shenoy N."/>
            <person name="Sisk P."/>
            <person name="Stolte C."/>
            <person name="Sykes S."/>
            <person name="Walk T."/>
            <person name="White J."/>
            <person name="Yandava C."/>
            <person name="Haas B."/>
            <person name="Nusbaum C."/>
            <person name="Birren B."/>
        </authorList>
    </citation>
    <scope>NUCLEOTIDE SEQUENCE</scope>
    <source>
        <strain evidence="2">R3-111a-1</strain>
    </source>
</reference>
<feature type="region of interest" description="Disordered" evidence="1">
    <location>
        <begin position="89"/>
        <end position="113"/>
    </location>
</feature>
<accession>J3NK35</accession>
<evidence type="ECO:0000313" key="3">
    <source>
        <dbReference type="EnsemblFungi" id="EJT81639"/>
    </source>
</evidence>
<protein>
    <submittedName>
        <fullName evidence="2 3">Uncharacterized protein</fullName>
    </submittedName>
</protein>
<sequence>MSRNPSHSVGFLCEARLRSGQPCLMANDFTARQPGSPWPAVLKWIRDNARPSGPSLLVSLPYAGPDSSANVPSTGAQTAHQTVRNIRPMCHPEEVDTAGARQDRPLRADSRVR</sequence>
<evidence type="ECO:0000313" key="4">
    <source>
        <dbReference type="Proteomes" id="UP000006039"/>
    </source>
</evidence>
<dbReference type="Proteomes" id="UP000006039">
    <property type="component" value="Unassembled WGS sequence"/>
</dbReference>
<dbReference type="EMBL" id="GL385395">
    <property type="protein sequence ID" value="EJT81639.1"/>
    <property type="molecule type" value="Genomic_DNA"/>
</dbReference>